<reference evidence="2" key="1">
    <citation type="journal article" date="2024" name="Int. J. Syst. Evol. Microbiol.">
        <title>Brooklawnia propionicigenes sp. nov., a facultatively anaerobic, propionate-producing bacterium isolated from a methanogenic reactor treating waste from cattle farms.</title>
        <authorList>
            <person name="Akita Y."/>
            <person name="Ueki A."/>
            <person name="Tonouchi A."/>
            <person name="Sugawara Y."/>
            <person name="Honma S."/>
            <person name="Kaku N."/>
            <person name="Ueki K."/>
        </authorList>
    </citation>
    <scope>NUCLEOTIDE SEQUENCE</scope>
    <source>
        <strain evidence="2">SH051</strain>
    </source>
</reference>
<dbReference type="Pfam" id="PF08878">
    <property type="entry name" value="HamA"/>
    <property type="match status" value="1"/>
</dbReference>
<dbReference type="InterPro" id="IPR014976">
    <property type="entry name" value="AbpA_HamA_C"/>
</dbReference>
<gene>
    <name evidence="2" type="ORF">brsh051_10320</name>
</gene>
<organism evidence="2 3">
    <name type="scientific">Brooklawnia propionicigenes</name>
    <dbReference type="NCBI Taxonomy" id="3041175"/>
    <lineage>
        <taxon>Bacteria</taxon>
        <taxon>Bacillati</taxon>
        <taxon>Actinomycetota</taxon>
        <taxon>Actinomycetes</taxon>
        <taxon>Propionibacteriales</taxon>
        <taxon>Propionibacteriaceae</taxon>
        <taxon>Brooklawnia</taxon>
    </lineage>
</organism>
<dbReference type="RefSeq" id="WP_286268080.1">
    <property type="nucleotide sequence ID" value="NZ_AP028056.1"/>
</dbReference>
<evidence type="ECO:0000259" key="1">
    <source>
        <dbReference type="Pfam" id="PF08878"/>
    </source>
</evidence>
<dbReference type="AlphaFoldDB" id="A0AAN0MGG2"/>
<keyword evidence="3" id="KW-1185">Reference proteome</keyword>
<name>A0AAN0MGG2_9ACTN</name>
<dbReference type="Proteomes" id="UP001431656">
    <property type="component" value="Chromosome"/>
</dbReference>
<proteinExistence type="predicted"/>
<evidence type="ECO:0000313" key="2">
    <source>
        <dbReference type="EMBL" id="BEH01751.1"/>
    </source>
</evidence>
<protein>
    <recommendedName>
        <fullName evidence="1">Anti-bacteriophage protein A/HamA C-terminal domain-containing protein</fullName>
    </recommendedName>
</protein>
<evidence type="ECO:0000313" key="3">
    <source>
        <dbReference type="Proteomes" id="UP001431656"/>
    </source>
</evidence>
<dbReference type="EMBL" id="AP028056">
    <property type="protein sequence ID" value="BEH01751.1"/>
    <property type="molecule type" value="Genomic_DNA"/>
</dbReference>
<accession>A0AAN0MGG2</accession>
<feature type="domain" description="Anti-bacteriophage protein A/HamA C-terminal" evidence="1">
    <location>
        <begin position="47"/>
        <end position="274"/>
    </location>
</feature>
<sequence length="305" mass="32844">MRLPAIYPHDAVVARSAIILGLDLDAFAASFVDVSDTPFLVVRADAKESQKWGQLLGIPARRCYISDDKLVERSQAANVARSVITAAKIPDPGSVMSGDFGEILTAFYLAIRSRPALVIDPARWRYKADRRKAAPGSDVVQLMLPRWPDSSADDRILCAEVKTKATKGSFDPIEAAGAGSATDRGGRLVNTLEWLKDKALTDGSDLVEIAQLDRFLQAIDHPQASWEFCAVAVIDSDFVRDEIAKGTAPMHGECALIVISVPELKKRYTELFDAIVASADQLDRTPNTVPGQSVATATLAPGGSP</sequence>
<dbReference type="KEGG" id="broo:brsh051_10320"/>